<evidence type="ECO:0000256" key="5">
    <source>
        <dbReference type="ARBA" id="ARBA00022692"/>
    </source>
</evidence>
<accession>A0A913XTM9</accession>
<dbReference type="Pfam" id="PF07787">
    <property type="entry name" value="TMEM43"/>
    <property type="match status" value="1"/>
</dbReference>
<dbReference type="GO" id="GO:0006629">
    <property type="term" value="P:lipid metabolic process"/>
    <property type="evidence" value="ECO:0007669"/>
    <property type="project" value="TreeGrafter"/>
</dbReference>
<proteinExistence type="inferred from homology"/>
<dbReference type="Proteomes" id="UP000887567">
    <property type="component" value="Unplaced"/>
</dbReference>
<dbReference type="GeneID" id="110247479"/>
<evidence type="ECO:0000313" key="12">
    <source>
        <dbReference type="Proteomes" id="UP000887567"/>
    </source>
</evidence>
<dbReference type="GO" id="GO:0005637">
    <property type="term" value="C:nuclear inner membrane"/>
    <property type="evidence" value="ECO:0007669"/>
    <property type="project" value="TreeGrafter"/>
</dbReference>
<dbReference type="RefSeq" id="XP_020909567.2">
    <property type="nucleotide sequence ID" value="XM_021053908.2"/>
</dbReference>
<evidence type="ECO:0000256" key="9">
    <source>
        <dbReference type="ARBA" id="ARBA00023242"/>
    </source>
</evidence>
<sequence length="244" mass="26454">MVDQVTRITREGWGERLGGSFKGIIVGILMVFGGIGLLFWGEGRAVKRAKALAEGSAAVITVAASGPSSGNEGSLVHFTGQTDAFEPVNDPVFGVQSDALKLHRRVEMYQWHEEKESKKKKNTGGSTETVTTYSYKKKWSSKVIDSGRFEEPSGHQNPSSMAYSSQSFAADPIVIGDWMLGSRFVGKLSKTEALRVGETELDRATEKVRQSAIVANGGFYIGDDPSSPAIGDLRIRFDTVSRAE</sequence>
<comment type="subcellular location">
    <subcellularLocation>
        <location evidence="1">Endomembrane system</location>
        <topology evidence="1">Multi-pass membrane protein</topology>
    </subcellularLocation>
    <subcellularLocation>
        <location evidence="3">Endoplasmic reticulum membrane</location>
    </subcellularLocation>
    <subcellularLocation>
        <location evidence="2">Nucleus envelope</location>
    </subcellularLocation>
</comment>
<name>A0A913XTM9_EXADI</name>
<evidence type="ECO:0000313" key="11">
    <source>
        <dbReference type="EnsemblMetazoa" id="XP_020909567.2"/>
    </source>
</evidence>
<dbReference type="KEGG" id="epa:110247479"/>
<keyword evidence="8 10" id="KW-0472">Membrane</keyword>
<evidence type="ECO:0000256" key="4">
    <source>
        <dbReference type="ARBA" id="ARBA00006627"/>
    </source>
</evidence>
<dbReference type="GO" id="GO:0005789">
    <property type="term" value="C:endoplasmic reticulum membrane"/>
    <property type="evidence" value="ECO:0007669"/>
    <property type="project" value="UniProtKB-SubCell"/>
</dbReference>
<evidence type="ECO:0000256" key="6">
    <source>
        <dbReference type="ARBA" id="ARBA00022824"/>
    </source>
</evidence>
<dbReference type="OrthoDB" id="410725at2759"/>
<evidence type="ECO:0000256" key="1">
    <source>
        <dbReference type="ARBA" id="ARBA00004127"/>
    </source>
</evidence>
<dbReference type="InterPro" id="IPR012430">
    <property type="entry name" value="TMEM43_fam"/>
</dbReference>
<dbReference type="PANTHER" id="PTHR13416">
    <property type="match status" value="1"/>
</dbReference>
<comment type="similarity">
    <text evidence="4">Belongs to the TMEM43 family.</text>
</comment>
<dbReference type="EnsemblMetazoa" id="XM_021053908.2">
    <property type="protein sequence ID" value="XP_020909567.2"/>
    <property type="gene ID" value="LOC110247479"/>
</dbReference>
<dbReference type="GO" id="GO:0071763">
    <property type="term" value="P:nuclear membrane organization"/>
    <property type="evidence" value="ECO:0007669"/>
    <property type="project" value="TreeGrafter"/>
</dbReference>
<reference evidence="11" key="1">
    <citation type="submission" date="2022-11" db="UniProtKB">
        <authorList>
            <consortium name="EnsemblMetazoa"/>
        </authorList>
    </citation>
    <scope>IDENTIFICATION</scope>
</reference>
<evidence type="ECO:0000256" key="10">
    <source>
        <dbReference type="SAM" id="Phobius"/>
    </source>
</evidence>
<keyword evidence="6" id="KW-0256">Endoplasmic reticulum</keyword>
<feature type="transmembrane region" description="Helical" evidence="10">
    <location>
        <begin position="20"/>
        <end position="40"/>
    </location>
</feature>
<protein>
    <submittedName>
        <fullName evidence="11">Uncharacterized protein</fullName>
    </submittedName>
</protein>
<organism evidence="11 12">
    <name type="scientific">Exaiptasia diaphana</name>
    <name type="common">Tropical sea anemone</name>
    <name type="synonym">Aiptasia pulchella</name>
    <dbReference type="NCBI Taxonomy" id="2652724"/>
    <lineage>
        <taxon>Eukaryota</taxon>
        <taxon>Metazoa</taxon>
        <taxon>Cnidaria</taxon>
        <taxon>Anthozoa</taxon>
        <taxon>Hexacorallia</taxon>
        <taxon>Actiniaria</taxon>
        <taxon>Aiptasiidae</taxon>
        <taxon>Exaiptasia</taxon>
    </lineage>
</organism>
<dbReference type="AlphaFoldDB" id="A0A913XTM9"/>
<evidence type="ECO:0000256" key="3">
    <source>
        <dbReference type="ARBA" id="ARBA00004586"/>
    </source>
</evidence>
<evidence type="ECO:0000256" key="7">
    <source>
        <dbReference type="ARBA" id="ARBA00022989"/>
    </source>
</evidence>
<keyword evidence="12" id="KW-1185">Reference proteome</keyword>
<keyword evidence="9" id="KW-0539">Nucleus</keyword>
<evidence type="ECO:0000256" key="2">
    <source>
        <dbReference type="ARBA" id="ARBA00004259"/>
    </source>
</evidence>
<keyword evidence="5 10" id="KW-0812">Transmembrane</keyword>
<dbReference type="PANTHER" id="PTHR13416:SF2">
    <property type="entry name" value="TRANSMEMBRANE PROTEIN 43"/>
    <property type="match status" value="1"/>
</dbReference>
<keyword evidence="7 10" id="KW-1133">Transmembrane helix</keyword>
<evidence type="ECO:0000256" key="8">
    <source>
        <dbReference type="ARBA" id="ARBA00023136"/>
    </source>
</evidence>